<comment type="caution">
    <text evidence="2">The sequence shown here is derived from an EMBL/GenBank/DDBJ whole genome shotgun (WGS) entry which is preliminary data.</text>
</comment>
<name>A0A4V2WMC4_9BACT</name>
<keyword evidence="3" id="KW-1185">Reference proteome</keyword>
<dbReference type="GO" id="GO:0005737">
    <property type="term" value="C:cytoplasm"/>
    <property type="evidence" value="ECO:0007669"/>
    <property type="project" value="TreeGrafter"/>
</dbReference>
<proteinExistence type="predicted"/>
<organism evidence="2 3">
    <name type="scientific">Flaviaesturariibacter aridisoli</name>
    <dbReference type="NCBI Taxonomy" id="2545761"/>
    <lineage>
        <taxon>Bacteria</taxon>
        <taxon>Pseudomonadati</taxon>
        <taxon>Bacteroidota</taxon>
        <taxon>Chitinophagia</taxon>
        <taxon>Chitinophagales</taxon>
        <taxon>Chitinophagaceae</taxon>
        <taxon>Flaviaestuariibacter</taxon>
    </lineage>
</organism>
<dbReference type="RefSeq" id="WP_131853233.1">
    <property type="nucleotide sequence ID" value="NZ_SKFH01000032.1"/>
</dbReference>
<dbReference type="SUPFAM" id="SSF51735">
    <property type="entry name" value="NAD(P)-binding Rossmann-fold domains"/>
    <property type="match status" value="1"/>
</dbReference>
<reference evidence="2 3" key="1">
    <citation type="submission" date="2019-03" db="EMBL/GenBank/DDBJ databases">
        <authorList>
            <person name="Kim M.K.M."/>
        </authorList>
    </citation>
    <scope>NUCLEOTIDE SEQUENCE [LARGE SCALE GENOMIC DNA]</scope>
    <source>
        <strain evidence="2 3">17J68-15</strain>
    </source>
</reference>
<evidence type="ECO:0000259" key="1">
    <source>
        <dbReference type="Pfam" id="PF01370"/>
    </source>
</evidence>
<accession>A0A4V2WMC4</accession>
<dbReference type="GO" id="GO:0004029">
    <property type="term" value="F:aldehyde dehydrogenase (NAD+) activity"/>
    <property type="evidence" value="ECO:0007669"/>
    <property type="project" value="TreeGrafter"/>
</dbReference>
<dbReference type="PANTHER" id="PTHR48079:SF6">
    <property type="entry name" value="NAD(P)-BINDING DOMAIN-CONTAINING PROTEIN-RELATED"/>
    <property type="match status" value="1"/>
</dbReference>
<dbReference type="EMBL" id="SKFH01000032">
    <property type="protein sequence ID" value="TCZ67871.1"/>
    <property type="molecule type" value="Genomic_DNA"/>
</dbReference>
<dbReference type="InterPro" id="IPR036291">
    <property type="entry name" value="NAD(P)-bd_dom_sf"/>
</dbReference>
<protein>
    <submittedName>
        <fullName evidence="2">NAD-dependent epimerase/dehydratase family protein</fullName>
    </submittedName>
</protein>
<dbReference type="Pfam" id="PF01370">
    <property type="entry name" value="Epimerase"/>
    <property type="match status" value="1"/>
</dbReference>
<dbReference type="PANTHER" id="PTHR48079">
    <property type="entry name" value="PROTEIN YEEZ"/>
    <property type="match status" value="1"/>
</dbReference>
<dbReference type="OrthoDB" id="596910at2"/>
<evidence type="ECO:0000313" key="2">
    <source>
        <dbReference type="EMBL" id="TCZ67871.1"/>
    </source>
</evidence>
<evidence type="ECO:0000313" key="3">
    <source>
        <dbReference type="Proteomes" id="UP000295164"/>
    </source>
</evidence>
<sequence length="337" mass="36985">MNQSTTLVTGGTGFLGAYIIKELVQRGESVRAIRRSNKLPFFIEKEILDKVEWVEGDILDVLSLADAMQGVDRIVHAAALVSFHSADRKRLLQANRDGTANVVNVALEEGVRRLAYISSVAALGRTRAGGLVDESKKWSETKSNTQYAVSKHLAEIEVWRGFSEGLDGVILNPSTILGFGDWHQSSGALFRNAWRGFPWYTEGINGFVGVEDAARATVELLFSDISEERFIVNGGNWSFHQLLNAMADGFGKKRPAREATPFLGEIAWRMEALKSKLSGRKALLTKESARVAHSRTSFDNKAILEALPGFQFTPLEEVIAKACGQYKEAVATGQVAP</sequence>
<dbReference type="Proteomes" id="UP000295164">
    <property type="component" value="Unassembled WGS sequence"/>
</dbReference>
<gene>
    <name evidence="2" type="ORF">E0486_15010</name>
</gene>
<feature type="domain" description="NAD-dependent epimerase/dehydratase" evidence="1">
    <location>
        <begin position="7"/>
        <end position="184"/>
    </location>
</feature>
<dbReference type="AlphaFoldDB" id="A0A4V2WMC4"/>
<dbReference type="InterPro" id="IPR051783">
    <property type="entry name" value="NAD(P)-dependent_oxidoreduct"/>
</dbReference>
<dbReference type="InterPro" id="IPR001509">
    <property type="entry name" value="Epimerase_deHydtase"/>
</dbReference>
<dbReference type="Gene3D" id="3.40.50.720">
    <property type="entry name" value="NAD(P)-binding Rossmann-like Domain"/>
    <property type="match status" value="1"/>
</dbReference>